<gene>
    <name evidence="1" type="ORF">MTR_0203s0040</name>
</gene>
<evidence type="ECO:0000313" key="3">
    <source>
        <dbReference type="Proteomes" id="UP000002051"/>
    </source>
</evidence>
<reference evidence="1 3" key="2">
    <citation type="journal article" date="2014" name="BMC Genomics">
        <title>An improved genome release (version Mt4.0) for the model legume Medicago truncatula.</title>
        <authorList>
            <person name="Tang H."/>
            <person name="Krishnakumar V."/>
            <person name="Bidwell S."/>
            <person name="Rosen B."/>
            <person name="Chan A."/>
            <person name="Zhou S."/>
            <person name="Gentzbittel L."/>
            <person name="Childs K.L."/>
            <person name="Yandell M."/>
            <person name="Gundlach H."/>
            <person name="Mayer K.F."/>
            <person name="Schwartz D.C."/>
            <person name="Town C.D."/>
        </authorList>
    </citation>
    <scope>GENOME REANNOTATION</scope>
    <source>
        <strain evidence="1">A17</strain>
        <strain evidence="2 3">cv. Jemalong A17</strain>
    </source>
</reference>
<name>A0A072TFU1_MEDTR</name>
<dbReference type="AlphaFoldDB" id="A0A072TFU1"/>
<reference evidence="2" key="3">
    <citation type="submission" date="2015-06" db="UniProtKB">
        <authorList>
            <consortium name="EnsemblPlants"/>
        </authorList>
    </citation>
    <scope>IDENTIFICATION</scope>
    <source>
        <strain evidence="2">cv. Jemalong A17</strain>
    </source>
</reference>
<dbReference type="Proteomes" id="UP000002051">
    <property type="component" value="Unassembled WGS sequence"/>
</dbReference>
<keyword evidence="3" id="KW-1185">Reference proteome</keyword>
<reference evidence="1 3" key="1">
    <citation type="journal article" date="2011" name="Nature">
        <title>The Medicago genome provides insight into the evolution of rhizobial symbioses.</title>
        <authorList>
            <person name="Young N.D."/>
            <person name="Debelle F."/>
            <person name="Oldroyd G.E."/>
            <person name="Geurts R."/>
            <person name="Cannon S.B."/>
            <person name="Udvardi M.K."/>
            <person name="Benedito V.A."/>
            <person name="Mayer K.F."/>
            <person name="Gouzy J."/>
            <person name="Schoof H."/>
            <person name="Van de Peer Y."/>
            <person name="Proost S."/>
            <person name="Cook D.R."/>
            <person name="Meyers B.C."/>
            <person name="Spannagl M."/>
            <person name="Cheung F."/>
            <person name="De Mita S."/>
            <person name="Krishnakumar V."/>
            <person name="Gundlach H."/>
            <person name="Zhou S."/>
            <person name="Mudge J."/>
            <person name="Bharti A.K."/>
            <person name="Murray J.D."/>
            <person name="Naoumkina M.A."/>
            <person name="Rosen B."/>
            <person name="Silverstein K.A."/>
            <person name="Tang H."/>
            <person name="Rombauts S."/>
            <person name="Zhao P.X."/>
            <person name="Zhou P."/>
            <person name="Barbe V."/>
            <person name="Bardou P."/>
            <person name="Bechner M."/>
            <person name="Bellec A."/>
            <person name="Berger A."/>
            <person name="Berges H."/>
            <person name="Bidwell S."/>
            <person name="Bisseling T."/>
            <person name="Choisne N."/>
            <person name="Couloux A."/>
            <person name="Denny R."/>
            <person name="Deshpande S."/>
            <person name="Dai X."/>
            <person name="Doyle J.J."/>
            <person name="Dudez A.M."/>
            <person name="Farmer A.D."/>
            <person name="Fouteau S."/>
            <person name="Franken C."/>
            <person name="Gibelin C."/>
            <person name="Gish J."/>
            <person name="Goldstein S."/>
            <person name="Gonzalez A.J."/>
            <person name="Green P.J."/>
            <person name="Hallab A."/>
            <person name="Hartog M."/>
            <person name="Hua A."/>
            <person name="Humphray S.J."/>
            <person name="Jeong D.H."/>
            <person name="Jing Y."/>
            <person name="Jocker A."/>
            <person name="Kenton S.M."/>
            <person name="Kim D.J."/>
            <person name="Klee K."/>
            <person name="Lai H."/>
            <person name="Lang C."/>
            <person name="Lin S."/>
            <person name="Macmil S.L."/>
            <person name="Magdelenat G."/>
            <person name="Matthews L."/>
            <person name="McCorrison J."/>
            <person name="Monaghan E.L."/>
            <person name="Mun J.H."/>
            <person name="Najar F.Z."/>
            <person name="Nicholson C."/>
            <person name="Noirot C."/>
            <person name="O'Bleness M."/>
            <person name="Paule C.R."/>
            <person name="Poulain J."/>
            <person name="Prion F."/>
            <person name="Qin B."/>
            <person name="Qu C."/>
            <person name="Retzel E.F."/>
            <person name="Riddle C."/>
            <person name="Sallet E."/>
            <person name="Samain S."/>
            <person name="Samson N."/>
            <person name="Sanders I."/>
            <person name="Saurat O."/>
            <person name="Scarpelli C."/>
            <person name="Schiex T."/>
            <person name="Segurens B."/>
            <person name="Severin A.J."/>
            <person name="Sherrier D.J."/>
            <person name="Shi R."/>
            <person name="Sims S."/>
            <person name="Singer S.R."/>
            <person name="Sinharoy S."/>
            <person name="Sterck L."/>
            <person name="Viollet A."/>
            <person name="Wang B.B."/>
            <person name="Wang K."/>
            <person name="Wang M."/>
            <person name="Wang X."/>
            <person name="Warfsmann J."/>
            <person name="Weissenbach J."/>
            <person name="White D.D."/>
            <person name="White J.D."/>
            <person name="Wiley G.B."/>
            <person name="Wincker P."/>
            <person name="Xing Y."/>
            <person name="Yang L."/>
            <person name="Yao Z."/>
            <person name="Ying F."/>
            <person name="Zhai J."/>
            <person name="Zhou L."/>
            <person name="Zuber A."/>
            <person name="Denarie J."/>
            <person name="Dixon R.A."/>
            <person name="May G.D."/>
            <person name="Schwartz D.C."/>
            <person name="Rogers J."/>
            <person name="Quetier F."/>
            <person name="Town C.D."/>
            <person name="Roe B.A."/>
        </authorList>
    </citation>
    <scope>NUCLEOTIDE SEQUENCE [LARGE SCALE GENOMIC DNA]</scope>
    <source>
        <strain evidence="1">A17</strain>
        <strain evidence="2 3">cv. Jemalong A17</strain>
    </source>
</reference>
<organism evidence="1 3">
    <name type="scientific">Medicago truncatula</name>
    <name type="common">Barrel medic</name>
    <name type="synonym">Medicago tribuloides</name>
    <dbReference type="NCBI Taxonomy" id="3880"/>
    <lineage>
        <taxon>Eukaryota</taxon>
        <taxon>Viridiplantae</taxon>
        <taxon>Streptophyta</taxon>
        <taxon>Embryophyta</taxon>
        <taxon>Tracheophyta</taxon>
        <taxon>Spermatophyta</taxon>
        <taxon>Magnoliopsida</taxon>
        <taxon>eudicotyledons</taxon>
        <taxon>Gunneridae</taxon>
        <taxon>Pentapetalae</taxon>
        <taxon>rosids</taxon>
        <taxon>fabids</taxon>
        <taxon>Fabales</taxon>
        <taxon>Fabaceae</taxon>
        <taxon>Papilionoideae</taxon>
        <taxon>50 kb inversion clade</taxon>
        <taxon>NPAAA clade</taxon>
        <taxon>Hologalegina</taxon>
        <taxon>IRL clade</taxon>
        <taxon>Trifolieae</taxon>
        <taxon>Medicago</taxon>
    </lineage>
</organism>
<sequence>MKRARASTPSLLQRPDRVKVTANTNIGCSVVLNKEKQSIQQQLFPCRIARASSPQHIEHKYNPRASSPQLKEQKLTGHQALNLNEYAWTQQLTTLTTLTTTLATRTTTTLHHNIIIHQL</sequence>
<protein>
    <submittedName>
        <fullName evidence="1 2">Uncharacterized protein</fullName>
    </submittedName>
</protein>
<dbReference type="EMBL" id="KL402928">
    <property type="protein sequence ID" value="KEH16384.1"/>
    <property type="molecule type" value="Genomic_DNA"/>
</dbReference>
<accession>A0A072TFU1</accession>
<dbReference type="HOGENOM" id="CLU_2065020_0_0_1"/>
<evidence type="ECO:0000313" key="1">
    <source>
        <dbReference type="EMBL" id="KEH16384.1"/>
    </source>
</evidence>
<evidence type="ECO:0000313" key="2">
    <source>
        <dbReference type="EnsemblPlants" id="KEH16384"/>
    </source>
</evidence>
<dbReference type="EnsemblPlants" id="KEH16384">
    <property type="protein sequence ID" value="KEH16384"/>
    <property type="gene ID" value="MTR_0203s0040"/>
</dbReference>
<proteinExistence type="predicted"/>